<dbReference type="GO" id="GO:0046872">
    <property type="term" value="F:metal ion binding"/>
    <property type="evidence" value="ECO:0007669"/>
    <property type="project" value="UniProtKB-KW"/>
</dbReference>
<evidence type="ECO:0000256" key="2">
    <source>
        <dbReference type="ARBA" id="ARBA00022519"/>
    </source>
</evidence>
<dbReference type="AlphaFoldDB" id="A0A9D9EHZ8"/>
<organism evidence="8 9">
    <name type="scientific">Candidatus Cryptobacteroides merdavium</name>
    <dbReference type="NCBI Taxonomy" id="2840769"/>
    <lineage>
        <taxon>Bacteria</taxon>
        <taxon>Pseudomonadati</taxon>
        <taxon>Bacteroidota</taxon>
        <taxon>Bacteroidia</taxon>
        <taxon>Bacteroidales</taxon>
        <taxon>Candidatus Cryptobacteroides</taxon>
    </lineage>
</organism>
<sequence length="258" mass="29659">MSQTCSLEPMPARKLNYFVADVHLGLDVQDPEDRERRFVSFLKSIPADRTQALYLLGDIWDFWYEYRDVVPKGYARVFSALMDLMDAGVDVCFFQGNHDVWSYSYFEELGMKRLVQPALVTIGGKVFCLGHGDGLGPVPAGYRFLRRIFHCRVLQVLFSMLHPWIAFRLGNSWSKHNRLARHEEYAYKGASEPLTIFAEKYSAEHHVDYFVFGHYHSGISMKLSSGAELFVLKDWIGSSPYLYFDGISISGGYFQKSE</sequence>
<dbReference type="InterPro" id="IPR029052">
    <property type="entry name" value="Metallo-depent_PP-like"/>
</dbReference>
<gene>
    <name evidence="8" type="ORF">IAC23_06595</name>
</gene>
<dbReference type="GO" id="GO:0008758">
    <property type="term" value="F:UDP-2,3-diacylglucosamine hydrolase activity"/>
    <property type="evidence" value="ECO:0007669"/>
    <property type="project" value="TreeGrafter"/>
</dbReference>
<evidence type="ECO:0000259" key="7">
    <source>
        <dbReference type="Pfam" id="PF00149"/>
    </source>
</evidence>
<accession>A0A9D9EHZ8</accession>
<evidence type="ECO:0000256" key="4">
    <source>
        <dbReference type="ARBA" id="ARBA00022801"/>
    </source>
</evidence>
<dbReference type="CDD" id="cd07398">
    <property type="entry name" value="MPP_YbbF-LpxH"/>
    <property type="match status" value="1"/>
</dbReference>
<name>A0A9D9EHZ8_9BACT</name>
<keyword evidence="2" id="KW-0997">Cell inner membrane</keyword>
<dbReference type="InterPro" id="IPR043461">
    <property type="entry name" value="LpxH-like"/>
</dbReference>
<evidence type="ECO:0000256" key="3">
    <source>
        <dbReference type="ARBA" id="ARBA00022723"/>
    </source>
</evidence>
<evidence type="ECO:0000256" key="6">
    <source>
        <dbReference type="ARBA" id="ARBA00023211"/>
    </source>
</evidence>
<dbReference type="PANTHER" id="PTHR34990">
    <property type="entry name" value="UDP-2,3-DIACYLGLUCOSAMINE HYDROLASE-RELATED"/>
    <property type="match status" value="1"/>
</dbReference>
<dbReference type="Proteomes" id="UP000823619">
    <property type="component" value="Unassembled WGS sequence"/>
</dbReference>
<proteinExistence type="predicted"/>
<reference evidence="8" key="2">
    <citation type="journal article" date="2021" name="PeerJ">
        <title>Extensive microbial diversity within the chicken gut microbiome revealed by metagenomics and culture.</title>
        <authorList>
            <person name="Gilroy R."/>
            <person name="Ravi A."/>
            <person name="Getino M."/>
            <person name="Pursley I."/>
            <person name="Horton D.L."/>
            <person name="Alikhan N.F."/>
            <person name="Baker D."/>
            <person name="Gharbi K."/>
            <person name="Hall N."/>
            <person name="Watson M."/>
            <person name="Adriaenssens E.M."/>
            <person name="Foster-Nyarko E."/>
            <person name="Jarju S."/>
            <person name="Secka A."/>
            <person name="Antonio M."/>
            <person name="Oren A."/>
            <person name="Chaudhuri R.R."/>
            <person name="La Ragione R."/>
            <person name="Hildebrand F."/>
            <person name="Pallen M.J."/>
        </authorList>
    </citation>
    <scope>NUCLEOTIDE SEQUENCE</scope>
    <source>
        <strain evidence="8">D5-748</strain>
    </source>
</reference>
<evidence type="ECO:0000313" key="9">
    <source>
        <dbReference type="Proteomes" id="UP000823619"/>
    </source>
</evidence>
<comment type="caution">
    <text evidence="8">The sequence shown here is derived from an EMBL/GenBank/DDBJ whole genome shotgun (WGS) entry which is preliminary data.</text>
</comment>
<dbReference type="EMBL" id="JADIMO010000085">
    <property type="protein sequence ID" value="MBO8445344.1"/>
    <property type="molecule type" value="Genomic_DNA"/>
</dbReference>
<dbReference type="InterPro" id="IPR004843">
    <property type="entry name" value="Calcineurin-like_PHP"/>
</dbReference>
<dbReference type="GO" id="GO:0016020">
    <property type="term" value="C:membrane"/>
    <property type="evidence" value="ECO:0007669"/>
    <property type="project" value="GOC"/>
</dbReference>
<evidence type="ECO:0000256" key="5">
    <source>
        <dbReference type="ARBA" id="ARBA00023136"/>
    </source>
</evidence>
<dbReference type="GO" id="GO:0009245">
    <property type="term" value="P:lipid A biosynthetic process"/>
    <property type="evidence" value="ECO:0007669"/>
    <property type="project" value="TreeGrafter"/>
</dbReference>
<protein>
    <submittedName>
        <fullName evidence="8">UDP-2,3-diacylglucosamine diphosphatase</fullName>
    </submittedName>
</protein>
<dbReference type="Pfam" id="PF00149">
    <property type="entry name" value="Metallophos"/>
    <property type="match status" value="1"/>
</dbReference>
<dbReference type="SUPFAM" id="SSF56300">
    <property type="entry name" value="Metallo-dependent phosphatases"/>
    <property type="match status" value="1"/>
</dbReference>
<keyword evidence="3" id="KW-0479">Metal-binding</keyword>
<feature type="domain" description="Calcineurin-like phosphoesterase" evidence="7">
    <location>
        <begin position="18"/>
        <end position="217"/>
    </location>
</feature>
<reference evidence="8" key="1">
    <citation type="submission" date="2020-10" db="EMBL/GenBank/DDBJ databases">
        <authorList>
            <person name="Gilroy R."/>
        </authorList>
    </citation>
    <scope>NUCLEOTIDE SEQUENCE</scope>
    <source>
        <strain evidence="8">D5-748</strain>
    </source>
</reference>
<dbReference type="PANTHER" id="PTHR34990:SF1">
    <property type="entry name" value="UDP-2,3-DIACYLGLUCOSAMINE HYDROLASE"/>
    <property type="match status" value="1"/>
</dbReference>
<keyword evidence="4" id="KW-0378">Hydrolase</keyword>
<evidence type="ECO:0000313" key="8">
    <source>
        <dbReference type="EMBL" id="MBO8445344.1"/>
    </source>
</evidence>
<keyword evidence="1" id="KW-1003">Cell membrane</keyword>
<keyword evidence="5" id="KW-0472">Membrane</keyword>
<evidence type="ECO:0000256" key="1">
    <source>
        <dbReference type="ARBA" id="ARBA00022475"/>
    </source>
</evidence>
<keyword evidence="6" id="KW-0464">Manganese</keyword>
<dbReference type="Gene3D" id="3.60.21.10">
    <property type="match status" value="1"/>
</dbReference>